<evidence type="ECO:0000313" key="13">
    <source>
        <dbReference type="Proteomes" id="UP000270924"/>
    </source>
</evidence>
<dbReference type="GO" id="GO:0043186">
    <property type="term" value="C:P granule"/>
    <property type="evidence" value="ECO:0007669"/>
    <property type="project" value="UniProtKB-ARBA"/>
</dbReference>
<dbReference type="Pfam" id="PF00271">
    <property type="entry name" value="Helicase_C"/>
    <property type="match status" value="1"/>
</dbReference>
<keyword evidence="13" id="KW-1185">Reference proteome</keyword>
<evidence type="ECO:0000256" key="5">
    <source>
        <dbReference type="ARBA" id="ARBA00022840"/>
    </source>
</evidence>
<dbReference type="CDD" id="cd18787">
    <property type="entry name" value="SF2_C_DEAD"/>
    <property type="match status" value="1"/>
</dbReference>
<dbReference type="InterPro" id="IPR014001">
    <property type="entry name" value="Helicase_ATP-bd"/>
</dbReference>
<evidence type="ECO:0000256" key="1">
    <source>
        <dbReference type="ARBA" id="ARBA00012552"/>
    </source>
</evidence>
<dbReference type="InterPro" id="IPR000629">
    <property type="entry name" value="RNA-helicase_DEAD-box_CS"/>
</dbReference>
<reference evidence="12 13" key="1">
    <citation type="submission" date="2018-11" db="EMBL/GenBank/DDBJ databases">
        <authorList>
            <consortium name="Pathogen Informatics"/>
        </authorList>
    </citation>
    <scope>NUCLEOTIDE SEQUENCE [LARGE SCALE GENOMIC DNA]</scope>
</reference>
<dbReference type="CDD" id="cd17952">
    <property type="entry name" value="DEADc_DDX42"/>
    <property type="match status" value="1"/>
</dbReference>
<gene>
    <name evidence="12" type="ORF">WBA_LOCUS2519</name>
</gene>
<dbReference type="SMART" id="SM00487">
    <property type="entry name" value="DEXDc"/>
    <property type="match status" value="1"/>
</dbReference>
<feature type="region of interest" description="Disordered" evidence="8">
    <location>
        <begin position="657"/>
        <end position="688"/>
    </location>
</feature>
<keyword evidence="5" id="KW-0067">ATP-binding</keyword>
<keyword evidence="2" id="KW-0547">Nucleotide-binding</keyword>
<proteinExistence type="predicted"/>
<evidence type="ECO:0000256" key="3">
    <source>
        <dbReference type="ARBA" id="ARBA00022801"/>
    </source>
</evidence>
<dbReference type="GO" id="GO:0005524">
    <property type="term" value="F:ATP binding"/>
    <property type="evidence" value="ECO:0007669"/>
    <property type="project" value="UniProtKB-KW"/>
</dbReference>
<feature type="short sequence motif" description="Q motif" evidence="7">
    <location>
        <begin position="271"/>
        <end position="299"/>
    </location>
</feature>
<feature type="domain" description="DEAD-box RNA helicase Q" evidence="11">
    <location>
        <begin position="271"/>
        <end position="299"/>
    </location>
</feature>
<dbReference type="SMART" id="SM00490">
    <property type="entry name" value="HELICc"/>
    <property type="match status" value="1"/>
</dbReference>
<dbReference type="AlphaFoldDB" id="A0A3P7DIL8"/>
<protein>
    <recommendedName>
        <fullName evidence="1">RNA helicase</fullName>
        <ecNumber evidence="1">3.6.4.13</ecNumber>
    </recommendedName>
</protein>
<accession>A0A3P7DIL8</accession>
<dbReference type="EMBL" id="UYWW01000709">
    <property type="protein sequence ID" value="VDM09133.1"/>
    <property type="molecule type" value="Genomic_DNA"/>
</dbReference>
<dbReference type="FunFam" id="3.40.50.300:FF:000079">
    <property type="entry name" value="probable ATP-dependent RNA helicase DDX17"/>
    <property type="match status" value="1"/>
</dbReference>
<keyword evidence="3" id="KW-0378">Hydrolase</keyword>
<evidence type="ECO:0000256" key="4">
    <source>
        <dbReference type="ARBA" id="ARBA00022806"/>
    </source>
</evidence>
<dbReference type="PANTHER" id="PTHR47958">
    <property type="entry name" value="ATP-DEPENDENT RNA HELICASE DBP3"/>
    <property type="match status" value="1"/>
</dbReference>
<comment type="catalytic activity">
    <reaction evidence="6">
        <text>ATP + H2O = ADP + phosphate + H(+)</text>
        <dbReference type="Rhea" id="RHEA:13065"/>
        <dbReference type="ChEBI" id="CHEBI:15377"/>
        <dbReference type="ChEBI" id="CHEBI:15378"/>
        <dbReference type="ChEBI" id="CHEBI:30616"/>
        <dbReference type="ChEBI" id="CHEBI:43474"/>
        <dbReference type="ChEBI" id="CHEBI:456216"/>
        <dbReference type="EC" id="3.6.4.13"/>
    </reaction>
</comment>
<feature type="domain" description="Helicase ATP-binding" evidence="9">
    <location>
        <begin position="302"/>
        <end position="477"/>
    </location>
</feature>
<dbReference type="GO" id="GO:0003676">
    <property type="term" value="F:nucleic acid binding"/>
    <property type="evidence" value="ECO:0007669"/>
    <property type="project" value="InterPro"/>
</dbReference>
<evidence type="ECO:0000256" key="8">
    <source>
        <dbReference type="SAM" id="MobiDB-lite"/>
    </source>
</evidence>
<organism evidence="12 13">
    <name type="scientific">Wuchereria bancrofti</name>
    <dbReference type="NCBI Taxonomy" id="6293"/>
    <lineage>
        <taxon>Eukaryota</taxon>
        <taxon>Metazoa</taxon>
        <taxon>Ecdysozoa</taxon>
        <taxon>Nematoda</taxon>
        <taxon>Chromadorea</taxon>
        <taxon>Rhabditida</taxon>
        <taxon>Spirurina</taxon>
        <taxon>Spiruromorpha</taxon>
        <taxon>Filarioidea</taxon>
        <taxon>Onchocercidae</taxon>
        <taxon>Wuchereria</taxon>
    </lineage>
</organism>
<dbReference type="Gene3D" id="3.40.50.300">
    <property type="entry name" value="P-loop containing nucleotide triphosphate hydrolases"/>
    <property type="match status" value="2"/>
</dbReference>
<dbReference type="InParanoid" id="A0A3P7DIL8"/>
<dbReference type="FunCoup" id="A0A3P7DIL8">
    <property type="interactions" value="2450"/>
</dbReference>
<dbReference type="PROSITE" id="PS00039">
    <property type="entry name" value="DEAD_ATP_HELICASE"/>
    <property type="match status" value="1"/>
</dbReference>
<feature type="compositionally biased region" description="Acidic residues" evidence="8">
    <location>
        <begin position="85"/>
        <end position="97"/>
    </location>
</feature>
<dbReference type="OMA" id="DHTWEQT"/>
<dbReference type="PROSITE" id="PS51192">
    <property type="entry name" value="HELICASE_ATP_BIND_1"/>
    <property type="match status" value="1"/>
</dbReference>
<evidence type="ECO:0000256" key="2">
    <source>
        <dbReference type="ARBA" id="ARBA00022741"/>
    </source>
</evidence>
<dbReference type="InterPro" id="IPR011545">
    <property type="entry name" value="DEAD/DEAH_box_helicase_dom"/>
</dbReference>
<evidence type="ECO:0000259" key="10">
    <source>
        <dbReference type="PROSITE" id="PS51194"/>
    </source>
</evidence>
<evidence type="ECO:0000259" key="9">
    <source>
        <dbReference type="PROSITE" id="PS51192"/>
    </source>
</evidence>
<dbReference type="OrthoDB" id="196131at2759"/>
<dbReference type="SUPFAM" id="SSF52540">
    <property type="entry name" value="P-loop containing nucleoside triphosphate hydrolases"/>
    <property type="match status" value="2"/>
</dbReference>
<evidence type="ECO:0000256" key="6">
    <source>
        <dbReference type="ARBA" id="ARBA00047984"/>
    </source>
</evidence>
<keyword evidence="4" id="KW-0347">Helicase</keyword>
<dbReference type="EC" id="3.6.4.13" evidence="1"/>
<dbReference type="PROSITE" id="PS51194">
    <property type="entry name" value="HELICASE_CTER"/>
    <property type="match status" value="1"/>
</dbReference>
<name>A0A3P7DIL8_WUCBA</name>
<dbReference type="GO" id="GO:0016787">
    <property type="term" value="F:hydrolase activity"/>
    <property type="evidence" value="ECO:0007669"/>
    <property type="project" value="UniProtKB-KW"/>
</dbReference>
<dbReference type="Pfam" id="PF00270">
    <property type="entry name" value="DEAD"/>
    <property type="match status" value="1"/>
</dbReference>
<dbReference type="GO" id="GO:0003724">
    <property type="term" value="F:RNA helicase activity"/>
    <property type="evidence" value="ECO:0007669"/>
    <property type="project" value="UniProtKB-EC"/>
</dbReference>
<evidence type="ECO:0000256" key="7">
    <source>
        <dbReference type="PROSITE-ProRule" id="PRU00552"/>
    </source>
</evidence>
<dbReference type="PROSITE" id="PS51195">
    <property type="entry name" value="Q_MOTIF"/>
    <property type="match status" value="1"/>
</dbReference>
<dbReference type="InterPro" id="IPR027417">
    <property type="entry name" value="P-loop_NTPase"/>
</dbReference>
<feature type="domain" description="Helicase C-terminal" evidence="10">
    <location>
        <begin position="505"/>
        <end position="649"/>
    </location>
</feature>
<evidence type="ECO:0000313" key="12">
    <source>
        <dbReference type="EMBL" id="VDM09133.1"/>
    </source>
</evidence>
<dbReference type="InterPro" id="IPR014014">
    <property type="entry name" value="RNA_helicase_DEAD_Q_motif"/>
</dbReference>
<dbReference type="InterPro" id="IPR001650">
    <property type="entry name" value="Helicase_C-like"/>
</dbReference>
<feature type="region of interest" description="Disordered" evidence="8">
    <location>
        <begin position="54"/>
        <end position="122"/>
    </location>
</feature>
<dbReference type="Proteomes" id="UP000270924">
    <property type="component" value="Unassembled WGS sequence"/>
</dbReference>
<sequence length="817" mass="91526">MRRGFVYSKPSDFEPTVRFPTAAGFMGAVPPPAQLTIPNAAAVASDAVTKDLERKKEEQYDALMSNGGKSTTGKPEPRKKKIYDDEYLEKDSDDELEYQPVPGSPGANAVSASDDANDDEEEDPLDAFMAGVDKQAKQDKAESERKDKERCVKIEKGATLEEDKDKGLGRADIDDEDMQESYFKFMEEHKTNTLEDEIYEYDEDGNIIWTWKKVIDPLQSIDHTTVEYAPFNKNFYHEHEQIKSMTSIKVFELRNSLNLKVAGFNPPKPVTAFAHFGFDEALMNVIRKSEYEHPTPIQSQSIPAALSGRDVLGIAKTGSGKTVAYLWPAIVHIMDQPDLKEGDGPISLVIVPTRELALQVYQEAKRYCKVYNINVVCAYGGGNKWEQQNALTEGAELVIATPGRIIDLVKINATNFTRVTFLVFDEADRMFDMGFEAQVQSISDHIRPDRQCLMFSATFKSKVEKLAREALTDPVRIVQGEVGEANSDVIQTIEVLENADAKWQWLLNHLVKFSSVGKVLVFVTKKIHAEDVANRLRMKDFKPILLHGDMLQAERNEKLQAFRKDANILVATDVAARGLDIPEIKTVINFDLARDIDTHVHRIGRTGRAGQKGCAYTLVQESDKEMAGHLVRNLESVNQIVPEPLLQLAMKSSWFRNSRERGTNRPQQRLGLGYKPKTKNPRTDTGTTSIARALNFEEGQKKATNVLDMAKATDGSTNRLQAMKAAFKSSFSSTFRPSSSDEWAASRAPATDPTPEWKRKLEEAAEAVNRQVVASINSGFATREGILLRQRMKTKIVILMKEQIKMFYGQVGVVRSA</sequence>
<evidence type="ECO:0000259" key="11">
    <source>
        <dbReference type="PROSITE" id="PS51195"/>
    </source>
</evidence>